<keyword evidence="5" id="KW-1185">Reference proteome</keyword>
<sequence length="347" mass="36811">MTTQKAIVVTQPGKISLVTDRPIPALRDDMILVKTVAVSLNPADWKSIESFAPPGALAGCDFSGTVEAVGPGVKKAWKKGDRVCGTSHGSNVVQHEDGTFAEYIVTRGDIAIRVPDGLSFQEAATAGVGIITIGQVTANLKLASPAEPITDANPILIYGGSTATGTLAIQYAKLSGYTVITTCSPHNFDLVRGLGADNVFDYNEPGSAAAIRRLTNDNLKLVLDCISLQPSANFCDDAISTSGGEYLALLPVKIERENVNDRGILGYTSLGASFKFGDMDFPAVPEHRAHAEKFVLLAEDLIRGGKMKLHPHVVRKGGLQGVLEGLKLLKEGKVSGKKLVYNVEETL</sequence>
<dbReference type="InterPro" id="IPR013154">
    <property type="entry name" value="ADH-like_N"/>
</dbReference>
<dbReference type="InterPro" id="IPR011032">
    <property type="entry name" value="GroES-like_sf"/>
</dbReference>
<dbReference type="Gene3D" id="3.90.180.10">
    <property type="entry name" value="Medium-chain alcohol dehydrogenases, catalytic domain"/>
    <property type="match status" value="1"/>
</dbReference>
<dbReference type="PANTHER" id="PTHR45348:SF2">
    <property type="entry name" value="ZINC-TYPE ALCOHOL DEHYDROGENASE-LIKE PROTEIN C2E1P3.01"/>
    <property type="match status" value="1"/>
</dbReference>
<dbReference type="Gene3D" id="3.40.50.720">
    <property type="entry name" value="NAD(P)-binding Rossmann-like Domain"/>
    <property type="match status" value="1"/>
</dbReference>
<evidence type="ECO:0000256" key="2">
    <source>
        <dbReference type="ARBA" id="ARBA00023002"/>
    </source>
</evidence>
<organism evidence="4 5">
    <name type="scientific">Penicillium malachiteum</name>
    <dbReference type="NCBI Taxonomy" id="1324776"/>
    <lineage>
        <taxon>Eukaryota</taxon>
        <taxon>Fungi</taxon>
        <taxon>Dikarya</taxon>
        <taxon>Ascomycota</taxon>
        <taxon>Pezizomycotina</taxon>
        <taxon>Eurotiomycetes</taxon>
        <taxon>Eurotiomycetidae</taxon>
        <taxon>Eurotiales</taxon>
        <taxon>Aspergillaceae</taxon>
        <taxon>Penicillium</taxon>
    </lineage>
</organism>
<feature type="domain" description="Enoyl reductase (ER)" evidence="3">
    <location>
        <begin position="10"/>
        <end position="340"/>
    </location>
</feature>
<name>A0AAD6MVH3_9EURO</name>
<dbReference type="EMBL" id="JAQJAN010000008">
    <property type="protein sequence ID" value="KAJ5724516.1"/>
    <property type="molecule type" value="Genomic_DNA"/>
</dbReference>
<dbReference type="InterPro" id="IPR047122">
    <property type="entry name" value="Trans-enoyl_RdTase-like"/>
</dbReference>
<evidence type="ECO:0000259" key="3">
    <source>
        <dbReference type="SMART" id="SM00829"/>
    </source>
</evidence>
<dbReference type="InterPro" id="IPR013149">
    <property type="entry name" value="ADH-like_C"/>
</dbReference>
<gene>
    <name evidence="4" type="ORF">N7493_006244</name>
</gene>
<comment type="similarity">
    <text evidence="1">Belongs to the zinc-containing alcohol dehydrogenase family.</text>
</comment>
<dbReference type="SUPFAM" id="SSF50129">
    <property type="entry name" value="GroES-like"/>
    <property type="match status" value="1"/>
</dbReference>
<comment type="caution">
    <text evidence="4">The sequence shown here is derived from an EMBL/GenBank/DDBJ whole genome shotgun (WGS) entry which is preliminary data.</text>
</comment>
<proteinExistence type="inferred from homology"/>
<reference evidence="4" key="2">
    <citation type="submission" date="2023-01" db="EMBL/GenBank/DDBJ databases">
        <authorList>
            <person name="Petersen C."/>
        </authorList>
    </citation>
    <scope>NUCLEOTIDE SEQUENCE</scope>
    <source>
        <strain evidence="4">IBT 17514</strain>
    </source>
</reference>
<evidence type="ECO:0000313" key="5">
    <source>
        <dbReference type="Proteomes" id="UP001215712"/>
    </source>
</evidence>
<evidence type="ECO:0000313" key="4">
    <source>
        <dbReference type="EMBL" id="KAJ5724516.1"/>
    </source>
</evidence>
<evidence type="ECO:0000256" key="1">
    <source>
        <dbReference type="ARBA" id="ARBA00008072"/>
    </source>
</evidence>
<dbReference type="PANTHER" id="PTHR45348">
    <property type="entry name" value="HYPOTHETICAL OXIDOREDUCTASE (EUROFUNG)"/>
    <property type="match status" value="1"/>
</dbReference>
<keyword evidence="2" id="KW-0560">Oxidoreductase</keyword>
<dbReference type="InterPro" id="IPR036291">
    <property type="entry name" value="NAD(P)-bd_dom_sf"/>
</dbReference>
<dbReference type="AlphaFoldDB" id="A0AAD6MVH3"/>
<dbReference type="CDD" id="cd08249">
    <property type="entry name" value="enoyl_reductase_like"/>
    <property type="match status" value="1"/>
</dbReference>
<dbReference type="GO" id="GO:0016651">
    <property type="term" value="F:oxidoreductase activity, acting on NAD(P)H"/>
    <property type="evidence" value="ECO:0007669"/>
    <property type="project" value="InterPro"/>
</dbReference>
<dbReference type="Proteomes" id="UP001215712">
    <property type="component" value="Unassembled WGS sequence"/>
</dbReference>
<dbReference type="Pfam" id="PF08240">
    <property type="entry name" value="ADH_N"/>
    <property type="match status" value="1"/>
</dbReference>
<dbReference type="SMART" id="SM00829">
    <property type="entry name" value="PKS_ER"/>
    <property type="match status" value="1"/>
</dbReference>
<dbReference type="Pfam" id="PF00107">
    <property type="entry name" value="ADH_zinc_N"/>
    <property type="match status" value="1"/>
</dbReference>
<reference evidence="4" key="1">
    <citation type="journal article" date="2023" name="IMA Fungus">
        <title>Comparative genomic study of the Penicillium genus elucidates a diverse pangenome and 15 lateral gene transfer events.</title>
        <authorList>
            <person name="Petersen C."/>
            <person name="Sorensen T."/>
            <person name="Nielsen M.R."/>
            <person name="Sondergaard T.E."/>
            <person name="Sorensen J.L."/>
            <person name="Fitzpatrick D.A."/>
            <person name="Frisvad J.C."/>
            <person name="Nielsen K.L."/>
        </authorList>
    </citation>
    <scope>NUCLEOTIDE SEQUENCE</scope>
    <source>
        <strain evidence="4">IBT 17514</strain>
    </source>
</reference>
<accession>A0AAD6MVH3</accession>
<dbReference type="InterPro" id="IPR020843">
    <property type="entry name" value="ER"/>
</dbReference>
<dbReference type="SUPFAM" id="SSF51735">
    <property type="entry name" value="NAD(P)-binding Rossmann-fold domains"/>
    <property type="match status" value="1"/>
</dbReference>
<protein>
    <submittedName>
        <fullName evidence="4">Protein TOXD</fullName>
    </submittedName>
</protein>